<feature type="transmembrane region" description="Helical" evidence="1">
    <location>
        <begin position="50"/>
        <end position="69"/>
    </location>
</feature>
<dbReference type="PANTHER" id="PTHR33659">
    <property type="entry name" value="PROTEIN, PUTATIVE-RELATED-RELATED"/>
    <property type="match status" value="1"/>
</dbReference>
<sequence>MAYFGISSAVATIFVVLCLAAFAVRAQDADLTPGLAPAPGPDAGLGLSLSASGVFIYSSLLLSAIGILMQ</sequence>
<keyword evidence="1" id="KW-1133">Transmembrane helix</keyword>
<feature type="chain" id="PRO_5035719393" evidence="2">
    <location>
        <begin position="27"/>
        <end position="70"/>
    </location>
</feature>
<evidence type="ECO:0000313" key="4">
    <source>
        <dbReference type="Proteomes" id="UP000594638"/>
    </source>
</evidence>
<keyword evidence="1" id="KW-0812">Transmembrane</keyword>
<reference evidence="3 4" key="1">
    <citation type="submission" date="2019-12" db="EMBL/GenBank/DDBJ databases">
        <authorList>
            <person name="Alioto T."/>
            <person name="Alioto T."/>
            <person name="Gomez Garrido J."/>
        </authorList>
    </citation>
    <scope>NUCLEOTIDE SEQUENCE [LARGE SCALE GENOMIC DNA]</scope>
</reference>
<comment type="caution">
    <text evidence="3">The sequence shown here is derived from an EMBL/GenBank/DDBJ whole genome shotgun (WGS) entry which is preliminary data.</text>
</comment>
<gene>
    <name evidence="3" type="ORF">OLEA9_A116120</name>
</gene>
<keyword evidence="1" id="KW-0472">Membrane</keyword>
<organism evidence="3 4">
    <name type="scientific">Olea europaea subsp. europaea</name>
    <dbReference type="NCBI Taxonomy" id="158383"/>
    <lineage>
        <taxon>Eukaryota</taxon>
        <taxon>Viridiplantae</taxon>
        <taxon>Streptophyta</taxon>
        <taxon>Embryophyta</taxon>
        <taxon>Tracheophyta</taxon>
        <taxon>Spermatophyta</taxon>
        <taxon>Magnoliopsida</taxon>
        <taxon>eudicotyledons</taxon>
        <taxon>Gunneridae</taxon>
        <taxon>Pentapetalae</taxon>
        <taxon>asterids</taxon>
        <taxon>lamiids</taxon>
        <taxon>Lamiales</taxon>
        <taxon>Oleaceae</taxon>
        <taxon>Oleeae</taxon>
        <taxon>Olea</taxon>
    </lineage>
</organism>
<evidence type="ECO:0000256" key="1">
    <source>
        <dbReference type="SAM" id="Phobius"/>
    </source>
</evidence>
<name>A0A8S0SKA8_OLEEU</name>
<proteinExistence type="predicted"/>
<dbReference type="AlphaFoldDB" id="A0A8S0SKA8"/>
<dbReference type="Proteomes" id="UP000594638">
    <property type="component" value="Unassembled WGS sequence"/>
</dbReference>
<keyword evidence="2" id="KW-0732">Signal</keyword>
<keyword evidence="4" id="KW-1185">Reference proteome</keyword>
<accession>A0A8S0SKA8</accession>
<protein>
    <submittedName>
        <fullName evidence="3">Uncharacterized protein</fullName>
    </submittedName>
</protein>
<dbReference type="EMBL" id="CACTIH010005433">
    <property type="protein sequence ID" value="CAA2992256.1"/>
    <property type="molecule type" value="Genomic_DNA"/>
</dbReference>
<feature type="signal peptide" evidence="2">
    <location>
        <begin position="1"/>
        <end position="26"/>
    </location>
</feature>
<dbReference type="PANTHER" id="PTHR33659:SF11">
    <property type="entry name" value="TRANSMEMBRANE PROTEIN"/>
    <property type="match status" value="1"/>
</dbReference>
<evidence type="ECO:0000256" key="2">
    <source>
        <dbReference type="SAM" id="SignalP"/>
    </source>
</evidence>
<evidence type="ECO:0000313" key="3">
    <source>
        <dbReference type="EMBL" id="CAA2992256.1"/>
    </source>
</evidence>
<dbReference type="Gramene" id="OE9A116120T1">
    <property type="protein sequence ID" value="OE9A116120C1"/>
    <property type="gene ID" value="OE9A116120"/>
</dbReference>